<dbReference type="InterPro" id="IPR010541">
    <property type="entry name" value="Prp3_C"/>
</dbReference>
<dbReference type="Pfam" id="PF06544">
    <property type="entry name" value="Prp3_C"/>
    <property type="match status" value="1"/>
</dbReference>
<evidence type="ECO:0000259" key="1">
    <source>
        <dbReference type="PROSITE" id="PS50908"/>
    </source>
</evidence>
<dbReference type="SUPFAM" id="SSF54495">
    <property type="entry name" value="UBC-like"/>
    <property type="match status" value="1"/>
</dbReference>
<dbReference type="InterPro" id="IPR016135">
    <property type="entry name" value="UBQ-conjugating_enzyme/RWD"/>
</dbReference>
<dbReference type="SMART" id="SM00591">
    <property type="entry name" value="RWD"/>
    <property type="match status" value="1"/>
</dbReference>
<dbReference type="PANTHER" id="PTHR15955">
    <property type="entry name" value="RWD DOMAIN CONTAINING PROTEIN 2"/>
    <property type="match status" value="1"/>
</dbReference>
<dbReference type="Pfam" id="PF05773">
    <property type="entry name" value="RWD"/>
    <property type="match status" value="1"/>
</dbReference>
<keyword evidence="2" id="KW-1185">Reference proteome</keyword>
<sequence>MDEKLRENLQSQLSEMEVLQSMFPNPGEIKFEDNAILATMSRFLDYGSLDLPPFLDFTVNLTMDEHKIEVSFNLSHEYPQAEPDIFIRANHLSREQHSRINGDCTKFVCELERGEACVYSILDWLRENHTHYADGPSESAPPRSQEEEKLTRLWIYSHHIYNKTKRREIVGLANELGLTGFCLPGKPGIVCVEGLARDCNSWWLIIKSMTWQKILCKAREDCVDPETFRKFENFEEIAFQTQGNRCNHMDMGELNRYLEAHNLQHIFKELFGIDGKS</sequence>
<dbReference type="CDD" id="cd23829">
    <property type="entry name" value="RWD_RWDD2"/>
    <property type="match status" value="1"/>
</dbReference>
<dbReference type="InterPro" id="IPR059181">
    <property type="entry name" value="RWDD2A-B_C"/>
</dbReference>
<evidence type="ECO:0000313" key="3">
    <source>
        <dbReference type="RefSeq" id="XP_017775980.1"/>
    </source>
</evidence>
<protein>
    <submittedName>
        <fullName evidence="3">RWD domain-containing protein 2A</fullName>
    </submittedName>
</protein>
<feature type="domain" description="RWD" evidence="1">
    <location>
        <begin position="14"/>
        <end position="132"/>
    </location>
</feature>
<evidence type="ECO:0000313" key="2">
    <source>
        <dbReference type="Proteomes" id="UP000695000"/>
    </source>
</evidence>
<organism evidence="2 3">
    <name type="scientific">Nicrophorus vespilloides</name>
    <name type="common">Boreal carrion beetle</name>
    <dbReference type="NCBI Taxonomy" id="110193"/>
    <lineage>
        <taxon>Eukaryota</taxon>
        <taxon>Metazoa</taxon>
        <taxon>Ecdysozoa</taxon>
        <taxon>Arthropoda</taxon>
        <taxon>Hexapoda</taxon>
        <taxon>Insecta</taxon>
        <taxon>Pterygota</taxon>
        <taxon>Neoptera</taxon>
        <taxon>Endopterygota</taxon>
        <taxon>Coleoptera</taxon>
        <taxon>Polyphaga</taxon>
        <taxon>Staphyliniformia</taxon>
        <taxon>Silphidae</taxon>
        <taxon>Nicrophorinae</taxon>
        <taxon>Nicrophorus</taxon>
    </lineage>
</organism>
<gene>
    <name evidence="3" type="primary">LOC108562222</name>
</gene>
<dbReference type="Proteomes" id="UP000695000">
    <property type="component" value="Unplaced"/>
</dbReference>
<dbReference type="GeneID" id="108562222"/>
<dbReference type="Gene3D" id="3.10.110.10">
    <property type="entry name" value="Ubiquitin Conjugating Enzyme"/>
    <property type="match status" value="1"/>
</dbReference>
<dbReference type="PIRSF" id="PIRSF038021">
    <property type="entry name" value="UCP038021_RWDD2"/>
    <property type="match status" value="1"/>
</dbReference>
<proteinExistence type="predicted"/>
<reference evidence="3" key="1">
    <citation type="submission" date="2025-08" db="UniProtKB">
        <authorList>
            <consortium name="RefSeq"/>
        </authorList>
    </citation>
    <scope>IDENTIFICATION</scope>
    <source>
        <tissue evidence="3">Whole Larva</tissue>
    </source>
</reference>
<dbReference type="InterPro" id="IPR017359">
    <property type="entry name" value="Phi-like"/>
</dbReference>
<accession>A0ABM1MN30</accession>
<dbReference type="InterPro" id="IPR006575">
    <property type="entry name" value="RWD_dom"/>
</dbReference>
<dbReference type="CDD" id="cd24163">
    <property type="entry name" value="RWDD2_C"/>
    <property type="match status" value="1"/>
</dbReference>
<dbReference type="PROSITE" id="PS50908">
    <property type="entry name" value="RWD"/>
    <property type="match status" value="1"/>
</dbReference>
<name>A0ABM1MN30_NICVS</name>
<dbReference type="PANTHER" id="PTHR15955:SF8">
    <property type="entry name" value="RWD DOMAIN-CONTAINING PROTEIN 2B-RELATED"/>
    <property type="match status" value="1"/>
</dbReference>
<dbReference type="RefSeq" id="XP_017775980.1">
    <property type="nucleotide sequence ID" value="XM_017920491.1"/>
</dbReference>